<evidence type="ECO:0000313" key="3">
    <source>
        <dbReference type="Proteomes" id="UP000199183"/>
    </source>
</evidence>
<evidence type="ECO:0000256" key="1">
    <source>
        <dbReference type="SAM" id="Phobius"/>
    </source>
</evidence>
<feature type="transmembrane region" description="Helical" evidence="1">
    <location>
        <begin position="62"/>
        <end position="80"/>
    </location>
</feature>
<feature type="transmembrane region" description="Helical" evidence="1">
    <location>
        <begin position="26"/>
        <end position="55"/>
    </location>
</feature>
<evidence type="ECO:0000313" key="2">
    <source>
        <dbReference type="EMBL" id="SEC24663.1"/>
    </source>
</evidence>
<accession>A0A1H4QYH0</accession>
<feature type="transmembrane region" description="Helical" evidence="1">
    <location>
        <begin position="155"/>
        <end position="175"/>
    </location>
</feature>
<keyword evidence="1" id="KW-0812">Transmembrane</keyword>
<feature type="transmembrane region" description="Helical" evidence="1">
    <location>
        <begin position="86"/>
        <end position="110"/>
    </location>
</feature>
<gene>
    <name evidence="2" type="ORF">SAMN04489806_2952</name>
</gene>
<protein>
    <submittedName>
        <fullName evidence="2">Uncharacterized protein</fullName>
    </submittedName>
</protein>
<reference evidence="2 3" key="1">
    <citation type="submission" date="2016-10" db="EMBL/GenBank/DDBJ databases">
        <authorList>
            <person name="de Groot N.N."/>
        </authorList>
    </citation>
    <scope>NUCLEOTIDE SEQUENCE [LARGE SCALE GENOMIC DNA]</scope>
    <source>
        <strain evidence="2 3">DSM 21799</strain>
    </source>
</reference>
<keyword evidence="1" id="KW-1133">Transmembrane helix</keyword>
<dbReference type="RefSeq" id="WP_091186183.1">
    <property type="nucleotide sequence ID" value="NZ_FNRY01000001.1"/>
</dbReference>
<dbReference type="EMBL" id="FNRY01000001">
    <property type="protein sequence ID" value="SEC24663.1"/>
    <property type="molecule type" value="Genomic_DNA"/>
</dbReference>
<proteinExistence type="predicted"/>
<name>A0A1H4QYH0_9MICO</name>
<organism evidence="2 3">
    <name type="scientific">Paramicrobacterium humi</name>
    <dbReference type="NCBI Taxonomy" id="640635"/>
    <lineage>
        <taxon>Bacteria</taxon>
        <taxon>Bacillati</taxon>
        <taxon>Actinomycetota</taxon>
        <taxon>Actinomycetes</taxon>
        <taxon>Micrococcales</taxon>
        <taxon>Microbacteriaceae</taxon>
        <taxon>Paramicrobacterium</taxon>
    </lineage>
</organism>
<dbReference type="STRING" id="640635.SAMN04489806_2952"/>
<sequence length="184" mass="18910">MSTAMRRAHAELATGTRIPATVLRGALALVIGALCAVAVPPGFWLVVCGGIGLAAVIVPRSYAAWFFIFAIGLTALARTPDPLDGRAYAVLAGIHLVHLLAGFTVLLPLRGSIGARTLTRPALDYLLLQAPCQVLLAVALVLASGTSREWPPITVLAPVGAAAAVALAVLLVLPLSRAAGADRR</sequence>
<dbReference type="Proteomes" id="UP000199183">
    <property type="component" value="Unassembled WGS sequence"/>
</dbReference>
<keyword evidence="3" id="KW-1185">Reference proteome</keyword>
<dbReference type="AlphaFoldDB" id="A0A1H4QYH0"/>
<keyword evidence="1" id="KW-0472">Membrane</keyword>
<feature type="transmembrane region" description="Helical" evidence="1">
    <location>
        <begin position="122"/>
        <end position="143"/>
    </location>
</feature>